<sequence length="60" mass="6939">MSFFISTINFKMYFLYVQDLLFPFEGLLVVCVLLVYLTLKKTVNTSNLGIKNSTSFCLFL</sequence>
<keyword evidence="3" id="KW-1185">Reference proteome</keyword>
<dbReference type="STRING" id="421531.IX38_05925"/>
<evidence type="ECO:0000313" key="3">
    <source>
        <dbReference type="Proteomes" id="UP000028703"/>
    </source>
</evidence>
<proteinExistence type="predicted"/>
<feature type="transmembrane region" description="Helical" evidence="1">
    <location>
        <begin position="20"/>
        <end position="39"/>
    </location>
</feature>
<organism evidence="2 3">
    <name type="scientific">Chryseobacterium luteum</name>
    <dbReference type="NCBI Taxonomy" id="421531"/>
    <lineage>
        <taxon>Bacteria</taxon>
        <taxon>Pseudomonadati</taxon>
        <taxon>Bacteroidota</taxon>
        <taxon>Flavobacteriia</taxon>
        <taxon>Flavobacteriales</taxon>
        <taxon>Weeksellaceae</taxon>
        <taxon>Chryseobacterium group</taxon>
        <taxon>Chryseobacterium</taxon>
    </lineage>
</organism>
<keyword evidence="1" id="KW-0472">Membrane</keyword>
<evidence type="ECO:0000256" key="1">
    <source>
        <dbReference type="SAM" id="Phobius"/>
    </source>
</evidence>
<keyword evidence="1" id="KW-1133">Transmembrane helix</keyword>
<comment type="caution">
    <text evidence="2">The sequence shown here is derived from an EMBL/GenBank/DDBJ whole genome shotgun (WGS) entry which is preliminary data.</text>
</comment>
<protein>
    <submittedName>
        <fullName evidence="2">Uncharacterized protein</fullName>
    </submittedName>
</protein>
<gene>
    <name evidence="2" type="ORF">IX38_05925</name>
</gene>
<name>A0A085ZV39_9FLAO</name>
<dbReference type="AlphaFoldDB" id="A0A085ZV39"/>
<accession>A0A085ZV39</accession>
<evidence type="ECO:0000313" key="2">
    <source>
        <dbReference type="EMBL" id="KFF08303.1"/>
    </source>
</evidence>
<dbReference type="EMBL" id="JPRO01000003">
    <property type="protein sequence ID" value="KFF08303.1"/>
    <property type="molecule type" value="Genomic_DNA"/>
</dbReference>
<reference evidence="2 3" key="1">
    <citation type="submission" date="2014-07" db="EMBL/GenBank/DDBJ databases">
        <title>Genome of Chryseobacterium luteum DSM 18605.</title>
        <authorList>
            <person name="Stropko S.J."/>
            <person name="Pipes S.E."/>
            <person name="Newman J.D."/>
        </authorList>
    </citation>
    <scope>NUCLEOTIDE SEQUENCE [LARGE SCALE GENOMIC DNA]</scope>
    <source>
        <strain evidence="2 3">DSM 18605</strain>
    </source>
</reference>
<keyword evidence="1" id="KW-0812">Transmembrane</keyword>
<dbReference type="Proteomes" id="UP000028703">
    <property type="component" value="Unassembled WGS sequence"/>
</dbReference>